<dbReference type="InterPro" id="IPR014729">
    <property type="entry name" value="Rossmann-like_a/b/a_fold"/>
</dbReference>
<name>A0AAI9EMY2_YERFR</name>
<comment type="caution">
    <text evidence="1">The sequence shown here is derived from an EMBL/GenBank/DDBJ whole genome shotgun (WGS) entry which is preliminary data.</text>
</comment>
<evidence type="ECO:0000313" key="2">
    <source>
        <dbReference type="Proteomes" id="UP000046784"/>
    </source>
</evidence>
<dbReference type="Gene3D" id="3.40.50.620">
    <property type="entry name" value="HUPs"/>
    <property type="match status" value="1"/>
</dbReference>
<dbReference type="AlphaFoldDB" id="A0AAI9EMY2"/>
<dbReference type="RefSeq" id="WP_057642773.1">
    <property type="nucleotide sequence ID" value="NZ_CABMMF010000002.1"/>
</dbReference>
<evidence type="ECO:0000313" key="1">
    <source>
        <dbReference type="EMBL" id="CFQ87877.1"/>
    </source>
</evidence>
<proteinExistence type="predicted"/>
<accession>A0AAI9EMY2</accession>
<dbReference type="EMBL" id="CGCB01000002">
    <property type="protein sequence ID" value="CFQ87877.1"/>
    <property type="molecule type" value="Genomic_DNA"/>
</dbReference>
<protein>
    <submittedName>
        <fullName evidence="1">Uncharacterized protein</fullName>
    </submittedName>
</protein>
<dbReference type="Proteomes" id="UP000046784">
    <property type="component" value="Unassembled WGS sequence"/>
</dbReference>
<reference evidence="1 2" key="1">
    <citation type="submission" date="2015-03" db="EMBL/GenBank/DDBJ databases">
        <authorList>
            <consortium name="Pathogen Informatics"/>
            <person name="Murphy D."/>
        </authorList>
    </citation>
    <scope>NUCLEOTIDE SEQUENCE [LARGE SCALE GENOMIC DNA]</scope>
    <source>
        <strain evidence="1 2">3400/83</strain>
    </source>
</reference>
<sequence length="169" mass="18912">MRHVVLYSGGHASAIVAIEVARKYGAENVILLSHDTNPDIEDADIKRFRIEVAKYLGIEITYANHSDWETATPISVCLDAKAWKVGAGSVLCTNRLKTAPFDVWLKENDPDGNNIYYYGFEPNEPARIQRRSGILGARGYQTGFPLIWDERTTHDISELGIPKPLPYGH</sequence>
<dbReference type="SUPFAM" id="SSF52402">
    <property type="entry name" value="Adenine nucleotide alpha hydrolases-like"/>
    <property type="match status" value="1"/>
</dbReference>
<organism evidence="1 2">
    <name type="scientific">Yersinia frederiksenii</name>
    <dbReference type="NCBI Taxonomy" id="29484"/>
    <lineage>
        <taxon>Bacteria</taxon>
        <taxon>Pseudomonadati</taxon>
        <taxon>Pseudomonadota</taxon>
        <taxon>Gammaproteobacteria</taxon>
        <taxon>Enterobacterales</taxon>
        <taxon>Yersiniaceae</taxon>
        <taxon>Yersinia</taxon>
    </lineage>
</organism>
<gene>
    <name evidence="1" type="ORF">ERS008524_00589</name>
</gene>